<dbReference type="EMBL" id="LR798372">
    <property type="protein sequence ID" value="CAB5227515.1"/>
    <property type="molecule type" value="Genomic_DNA"/>
</dbReference>
<dbReference type="EMBL" id="LR797370">
    <property type="protein sequence ID" value="CAB4210759.1"/>
    <property type="molecule type" value="Genomic_DNA"/>
</dbReference>
<accession>A0A6J5PX76</accession>
<evidence type="ECO:0008006" key="7">
    <source>
        <dbReference type="Google" id="ProtNLM"/>
    </source>
</evidence>
<gene>
    <name evidence="3" type="ORF">UFOVP1075_27</name>
    <name evidence="4" type="ORF">UFOVP1312_19</name>
    <name evidence="5" type="ORF">UFOVP1426_39</name>
    <name evidence="6" type="ORF">UFOVP1522_48</name>
    <name evidence="2" type="ORF">UFOVP989_39</name>
</gene>
<sequence length="727" mass="82185">MAKKTDNLDTKINDLQNQEGLLDPKPRINIGYNPNKRRRQIRRQTYTRWYWLRDNPLRIEAEAEWELGDKEYAMVIPELEDGDWHSNLQLPDAFAAIQSQAQETIERKSRPHLLQTEESDEPLAEFGNSILTYNMNNTGFDYQYYLAKLSASIRGMAFLMDYWRTEKRTVKLPDSLNPDGTIKYITKEITDFDDDYTEWVQNEYIHIDEKAKHIDEAVDGFKREIYNIEEFHRIFGSNPDFFDTEHVVVGGDVSDKSYFKIPSDVTAQEVEVLHYFNRAIDAYWVVANNITIHDGPLPTKHKELPFIPVYQYRRPGSFYGIGIPKVIHYLSEERKSIRNLNMDRQKMHLNKMFLHNNAFDLDDEDLTTRPHGLISVDTNGQDIRSSIVPLEYGDVPASYFRTEEILLEDIRRAHGIDDRIQGVQAGGTATEAAILKESSMKRINLISLTNEMDSIIRIGRLKWSNIQFFYGVPRMESITEDNETKQKKVYKTISVQGKKFEITKQDGKTALKASDIQGASALAIKPEFNKYLEGSYDISVDSDVFAPVSKAIEQTKKTELYSVMLANPAVAAIMDLAGATSDVLKVNNIKPSTWLKTTSKSSSDWMMQAEAENMVMGSGQPLSGTPDAPEEHTLIHLMFTKTKEFEALSPEIQGLFMQHIMEEHDSNPNTTSAASMMGGGGQPGAGGPLGMPTGPGGVPMPPPGIQANTSQPQAQVADLQPTNFGNK</sequence>
<evidence type="ECO:0000313" key="6">
    <source>
        <dbReference type="EMBL" id="CAB5227515.1"/>
    </source>
</evidence>
<feature type="compositionally biased region" description="Gly residues" evidence="1">
    <location>
        <begin position="677"/>
        <end position="697"/>
    </location>
</feature>
<evidence type="ECO:0000313" key="5">
    <source>
        <dbReference type="EMBL" id="CAB4210759.1"/>
    </source>
</evidence>
<dbReference type="EMBL" id="LR797263">
    <property type="protein sequence ID" value="CAB4198728.1"/>
    <property type="molecule type" value="Genomic_DNA"/>
</dbReference>
<evidence type="ECO:0000313" key="2">
    <source>
        <dbReference type="EMBL" id="CAB4176490.1"/>
    </source>
</evidence>
<name>A0A6J5PX76_9CAUD</name>
<organism evidence="2">
    <name type="scientific">uncultured Caudovirales phage</name>
    <dbReference type="NCBI Taxonomy" id="2100421"/>
    <lineage>
        <taxon>Viruses</taxon>
        <taxon>Duplodnaviria</taxon>
        <taxon>Heunggongvirae</taxon>
        <taxon>Uroviricota</taxon>
        <taxon>Caudoviricetes</taxon>
        <taxon>Peduoviridae</taxon>
        <taxon>Maltschvirus</taxon>
        <taxon>Maltschvirus maltsch</taxon>
    </lineage>
</organism>
<proteinExistence type="predicted"/>
<feature type="compositionally biased region" description="Polar residues" evidence="1">
    <location>
        <begin position="706"/>
        <end position="727"/>
    </location>
</feature>
<evidence type="ECO:0000313" key="4">
    <source>
        <dbReference type="EMBL" id="CAB4198728.1"/>
    </source>
</evidence>
<dbReference type="EMBL" id="LR797011">
    <property type="protein sequence ID" value="CAB4181296.1"/>
    <property type="molecule type" value="Genomic_DNA"/>
</dbReference>
<dbReference type="EMBL" id="LR796938">
    <property type="protein sequence ID" value="CAB4176490.1"/>
    <property type="molecule type" value="Genomic_DNA"/>
</dbReference>
<reference evidence="2" key="1">
    <citation type="submission" date="2020-05" db="EMBL/GenBank/DDBJ databases">
        <authorList>
            <person name="Chiriac C."/>
            <person name="Salcher M."/>
            <person name="Ghai R."/>
            <person name="Kavagutti S V."/>
        </authorList>
    </citation>
    <scope>NUCLEOTIDE SEQUENCE</scope>
</reference>
<feature type="region of interest" description="Disordered" evidence="1">
    <location>
        <begin position="665"/>
        <end position="727"/>
    </location>
</feature>
<evidence type="ECO:0000256" key="1">
    <source>
        <dbReference type="SAM" id="MobiDB-lite"/>
    </source>
</evidence>
<protein>
    <recommendedName>
        <fullName evidence="7">Portal protein</fullName>
    </recommendedName>
</protein>
<evidence type="ECO:0000313" key="3">
    <source>
        <dbReference type="EMBL" id="CAB4181296.1"/>
    </source>
</evidence>